<dbReference type="Pfam" id="PF12937">
    <property type="entry name" value="F-box-like"/>
    <property type="match status" value="1"/>
</dbReference>
<evidence type="ECO:0000259" key="1">
    <source>
        <dbReference type="PROSITE" id="PS50181"/>
    </source>
</evidence>
<dbReference type="InterPro" id="IPR032675">
    <property type="entry name" value="LRR_dom_sf"/>
</dbReference>
<accession>A0A9C6U8U5</accession>
<feature type="domain" description="F-box" evidence="1">
    <location>
        <begin position="1"/>
        <end position="44"/>
    </location>
</feature>
<name>A0A9C6U8U5_FRAOC</name>
<dbReference type="InterPro" id="IPR036047">
    <property type="entry name" value="F-box-like_dom_sf"/>
</dbReference>
<dbReference type="AlphaFoldDB" id="A0A9C6U8U5"/>
<dbReference type="KEGG" id="foc:113211246"/>
<dbReference type="PROSITE" id="PS50181">
    <property type="entry name" value="FBOX"/>
    <property type="match status" value="1"/>
</dbReference>
<dbReference type="InterPro" id="IPR001810">
    <property type="entry name" value="F-box_dom"/>
</dbReference>
<dbReference type="Gene3D" id="1.20.1280.50">
    <property type="match status" value="1"/>
</dbReference>
<evidence type="ECO:0000313" key="3">
    <source>
        <dbReference type="RefSeq" id="XP_052124043.1"/>
    </source>
</evidence>
<dbReference type="RefSeq" id="XP_052124043.1">
    <property type="nucleotide sequence ID" value="XM_052268083.1"/>
</dbReference>
<organism evidence="2 3">
    <name type="scientific">Frankliniella occidentalis</name>
    <name type="common">Western flower thrips</name>
    <name type="synonym">Euthrips occidentalis</name>
    <dbReference type="NCBI Taxonomy" id="133901"/>
    <lineage>
        <taxon>Eukaryota</taxon>
        <taxon>Metazoa</taxon>
        <taxon>Ecdysozoa</taxon>
        <taxon>Arthropoda</taxon>
        <taxon>Hexapoda</taxon>
        <taxon>Insecta</taxon>
        <taxon>Pterygota</taxon>
        <taxon>Neoptera</taxon>
        <taxon>Paraneoptera</taxon>
        <taxon>Thysanoptera</taxon>
        <taxon>Terebrantia</taxon>
        <taxon>Thripoidea</taxon>
        <taxon>Thripidae</taxon>
        <taxon>Frankliniella</taxon>
    </lineage>
</organism>
<reference evidence="3 4" key="1">
    <citation type="submission" date="2025-04" db="UniProtKB">
        <authorList>
            <consortium name="RefSeq"/>
        </authorList>
    </citation>
    <scope>IDENTIFICATION</scope>
    <source>
        <tissue evidence="3 4">Whole organism</tissue>
    </source>
</reference>
<evidence type="ECO:0000313" key="2">
    <source>
        <dbReference type="Proteomes" id="UP000504606"/>
    </source>
</evidence>
<dbReference type="Proteomes" id="UP000504606">
    <property type="component" value="Unplaced"/>
</dbReference>
<gene>
    <name evidence="3 4" type="primary">LOC113211246</name>
</gene>
<dbReference type="RefSeq" id="XP_052124044.1">
    <property type="nucleotide sequence ID" value="XM_052268084.1"/>
</dbReference>
<evidence type="ECO:0000313" key="4">
    <source>
        <dbReference type="RefSeq" id="XP_052124044.1"/>
    </source>
</evidence>
<proteinExistence type="predicted"/>
<keyword evidence="2" id="KW-1185">Reference proteome</keyword>
<dbReference type="SMART" id="SM00256">
    <property type="entry name" value="FBOX"/>
    <property type="match status" value="1"/>
</dbReference>
<sequence>METLPDDALLEVMQYLKIEDLLACRLVCRRLGALAMLPELWRHQRLKLVSSDDTPRYNQCSVLRLAPCLRAWHVDVPLQKFHSLYTTTRCAVKKLALSMYHVSEEAALEASLVIRNQAALGRLRRLSVLRPYTGRKAIEKISVLLGTVASTPLLEKLKLTGFAFYPPSALVGLHRLFPESSLKSFEHDPDDSEAESLCDFILSTHAATLQTVNLGYYPLTSTSTATLLAGIPNLRRLECGVMPGLEAVAGCKLLREIGLCVAYDGEARTVAEFLRRATQLVKVTFQYDSHEFMALSSDVDFVLALATTGRSRLEELEIDVYEEHFPQQQSLLKALPRLPALKHLEVRGEASDDFLLGISPAKAPALRTLKVFTISAKCAHDALHQGSVQNLLSLNPDLKFSTHELSYCYTDERCAWCTLGCHQEMRQDLDPPLQHSADWVTISRL</sequence>
<dbReference type="SUPFAM" id="SSF52047">
    <property type="entry name" value="RNI-like"/>
    <property type="match status" value="1"/>
</dbReference>
<protein>
    <submittedName>
        <fullName evidence="3 4">Uncharacterized protein LOC113211246</fullName>
    </submittedName>
</protein>
<dbReference type="SUPFAM" id="SSF81383">
    <property type="entry name" value="F-box domain"/>
    <property type="match status" value="1"/>
</dbReference>
<dbReference type="Gene3D" id="3.80.10.10">
    <property type="entry name" value="Ribonuclease Inhibitor"/>
    <property type="match status" value="1"/>
</dbReference>
<dbReference type="GeneID" id="113211246"/>